<dbReference type="EMBL" id="ML976675">
    <property type="protein sequence ID" value="KAF1974381.1"/>
    <property type="molecule type" value="Genomic_DNA"/>
</dbReference>
<feature type="binding site" evidence="3">
    <location>
        <position position="222"/>
    </location>
    <ligand>
        <name>a divalent metal cation</name>
        <dbReference type="ChEBI" id="CHEBI:60240"/>
    </ligand>
</feature>
<dbReference type="PANTHER" id="PTHR10907">
    <property type="entry name" value="REGUCALCIN"/>
    <property type="match status" value="1"/>
</dbReference>
<evidence type="ECO:0000259" key="4">
    <source>
        <dbReference type="Pfam" id="PF08450"/>
    </source>
</evidence>
<gene>
    <name evidence="5" type="ORF">BU23DRAFT_531940</name>
</gene>
<evidence type="ECO:0000256" key="3">
    <source>
        <dbReference type="PIRSR" id="PIRSR605511-2"/>
    </source>
</evidence>
<dbReference type="GO" id="GO:0004341">
    <property type="term" value="F:gluconolactonase activity"/>
    <property type="evidence" value="ECO:0007669"/>
    <property type="project" value="TreeGrafter"/>
</dbReference>
<evidence type="ECO:0000256" key="1">
    <source>
        <dbReference type="ARBA" id="ARBA00008853"/>
    </source>
</evidence>
<keyword evidence="3" id="KW-0862">Zinc</keyword>
<name>A0A6A5VB58_9PLEO</name>
<proteinExistence type="inferred from homology"/>
<accession>A0A6A5VB58</accession>
<dbReference type="Proteomes" id="UP000800036">
    <property type="component" value="Unassembled WGS sequence"/>
</dbReference>
<keyword evidence="3" id="KW-0479">Metal-binding</keyword>
<reference evidence="5" key="1">
    <citation type="journal article" date="2020" name="Stud. Mycol.">
        <title>101 Dothideomycetes genomes: a test case for predicting lifestyles and emergence of pathogens.</title>
        <authorList>
            <person name="Haridas S."/>
            <person name="Albert R."/>
            <person name="Binder M."/>
            <person name="Bloem J."/>
            <person name="Labutti K."/>
            <person name="Salamov A."/>
            <person name="Andreopoulos B."/>
            <person name="Baker S."/>
            <person name="Barry K."/>
            <person name="Bills G."/>
            <person name="Bluhm B."/>
            <person name="Cannon C."/>
            <person name="Castanera R."/>
            <person name="Culley D."/>
            <person name="Daum C."/>
            <person name="Ezra D."/>
            <person name="Gonzalez J."/>
            <person name="Henrissat B."/>
            <person name="Kuo A."/>
            <person name="Liang C."/>
            <person name="Lipzen A."/>
            <person name="Lutzoni F."/>
            <person name="Magnuson J."/>
            <person name="Mondo S."/>
            <person name="Nolan M."/>
            <person name="Ohm R."/>
            <person name="Pangilinan J."/>
            <person name="Park H.-J."/>
            <person name="Ramirez L."/>
            <person name="Alfaro M."/>
            <person name="Sun H."/>
            <person name="Tritt A."/>
            <person name="Yoshinaga Y."/>
            <person name="Zwiers L.-H."/>
            <person name="Turgeon B."/>
            <person name="Goodwin S."/>
            <person name="Spatafora J."/>
            <person name="Crous P."/>
            <person name="Grigoriev I."/>
        </authorList>
    </citation>
    <scope>NUCLEOTIDE SEQUENCE</scope>
    <source>
        <strain evidence="5">CBS 107.79</strain>
    </source>
</reference>
<evidence type="ECO:0000256" key="2">
    <source>
        <dbReference type="PIRSR" id="PIRSR605511-1"/>
    </source>
</evidence>
<comment type="cofactor">
    <cofactor evidence="3">
        <name>Zn(2+)</name>
        <dbReference type="ChEBI" id="CHEBI:29105"/>
    </cofactor>
    <text evidence="3">Binds 1 divalent metal cation per subunit.</text>
</comment>
<dbReference type="PRINTS" id="PR01790">
    <property type="entry name" value="SMP30FAMILY"/>
</dbReference>
<dbReference type="InterPro" id="IPR013658">
    <property type="entry name" value="SGL"/>
</dbReference>
<feature type="binding site" evidence="3">
    <location>
        <position position="22"/>
    </location>
    <ligand>
        <name>a divalent metal cation</name>
        <dbReference type="ChEBI" id="CHEBI:60240"/>
    </ligand>
</feature>
<comment type="similarity">
    <text evidence="1">Belongs to the SMP-30/CGR1 family.</text>
</comment>
<dbReference type="OrthoDB" id="423498at2759"/>
<dbReference type="PANTHER" id="PTHR10907:SF47">
    <property type="entry name" value="REGUCALCIN"/>
    <property type="match status" value="1"/>
</dbReference>
<sequence length="328" mass="35999">MSDVKKYEITEPWLKLHCALGEAPFWEESTNTLRFVDIEKQELHTVSLSDPSTHKVLAHHDISIGCTADIEGNTTEFIFGGKYGYGVCNRETGAYRWVKKVWSPDEVAAGKPDKFRGNDGAVDSAGRFWVGYMFDPMESEMNSEGAVFRLSPDGTLERPLDGITIPNGTTWNKADDTMFFADSPEKTIYQFDFDAETGSVSNKRPFFVMPEDERYGQDAVPDGHCIDEEGYMWTALHAGSRVLRISPQGEVVAEIKVPTQQPTCPCFVGKELVITSAGGNAGEGGKPVDEFAGSLFKIDVGVRGLKRFKFKGGAAIEGGKVDGKVVAE</sequence>
<feature type="domain" description="SMP-30/Gluconolactonase/LRE-like region" evidence="4">
    <location>
        <begin position="20"/>
        <end position="277"/>
    </location>
</feature>
<dbReference type="InterPro" id="IPR011042">
    <property type="entry name" value="6-blade_b-propeller_TolB-like"/>
</dbReference>
<feature type="binding site" evidence="3">
    <location>
        <position position="116"/>
    </location>
    <ligand>
        <name>substrate</name>
    </ligand>
</feature>
<dbReference type="SUPFAM" id="SSF63829">
    <property type="entry name" value="Calcium-dependent phosphotriesterase"/>
    <property type="match status" value="1"/>
</dbReference>
<feature type="binding site" evidence="3">
    <location>
        <position position="167"/>
    </location>
    <ligand>
        <name>a divalent metal cation</name>
        <dbReference type="ChEBI" id="CHEBI:60240"/>
    </ligand>
</feature>
<dbReference type="Gene3D" id="2.120.10.30">
    <property type="entry name" value="TolB, C-terminal domain"/>
    <property type="match status" value="1"/>
</dbReference>
<dbReference type="AlphaFoldDB" id="A0A6A5VB58"/>
<feature type="binding site" evidence="3">
    <location>
        <position position="118"/>
    </location>
    <ligand>
        <name>substrate</name>
    </ligand>
</feature>
<dbReference type="InterPro" id="IPR005511">
    <property type="entry name" value="SMP-30"/>
</dbReference>
<evidence type="ECO:0000313" key="5">
    <source>
        <dbReference type="EMBL" id="KAF1974381.1"/>
    </source>
</evidence>
<evidence type="ECO:0000313" key="6">
    <source>
        <dbReference type="Proteomes" id="UP000800036"/>
    </source>
</evidence>
<organism evidence="5 6">
    <name type="scientific">Bimuria novae-zelandiae CBS 107.79</name>
    <dbReference type="NCBI Taxonomy" id="1447943"/>
    <lineage>
        <taxon>Eukaryota</taxon>
        <taxon>Fungi</taxon>
        <taxon>Dikarya</taxon>
        <taxon>Ascomycota</taxon>
        <taxon>Pezizomycotina</taxon>
        <taxon>Dothideomycetes</taxon>
        <taxon>Pleosporomycetidae</taxon>
        <taxon>Pleosporales</taxon>
        <taxon>Massarineae</taxon>
        <taxon>Didymosphaeriaceae</taxon>
        <taxon>Bimuria</taxon>
    </lineage>
</organism>
<dbReference type="GO" id="GO:0005509">
    <property type="term" value="F:calcium ion binding"/>
    <property type="evidence" value="ECO:0007669"/>
    <property type="project" value="TreeGrafter"/>
</dbReference>
<protein>
    <recommendedName>
        <fullName evidence="4">SMP-30/Gluconolactonase/LRE-like region domain-containing protein</fullName>
    </recommendedName>
</protein>
<keyword evidence="6" id="KW-1185">Reference proteome</keyword>
<dbReference type="Pfam" id="PF08450">
    <property type="entry name" value="SGL"/>
    <property type="match status" value="1"/>
</dbReference>
<feature type="active site" description="Proton donor/acceptor" evidence="2">
    <location>
        <position position="222"/>
    </location>
</feature>